<name>A0ACC1J3T7_9FUNG</name>
<accession>A0ACC1J3T7</accession>
<evidence type="ECO:0000313" key="2">
    <source>
        <dbReference type="Proteomes" id="UP001150603"/>
    </source>
</evidence>
<organism evidence="1 2">
    <name type="scientific">Linderina macrospora</name>
    <dbReference type="NCBI Taxonomy" id="4868"/>
    <lineage>
        <taxon>Eukaryota</taxon>
        <taxon>Fungi</taxon>
        <taxon>Fungi incertae sedis</taxon>
        <taxon>Zoopagomycota</taxon>
        <taxon>Kickxellomycotina</taxon>
        <taxon>Kickxellomycetes</taxon>
        <taxon>Kickxellales</taxon>
        <taxon>Kickxellaceae</taxon>
        <taxon>Linderina</taxon>
    </lineage>
</organism>
<proteinExistence type="predicted"/>
<comment type="caution">
    <text evidence="1">The sequence shown here is derived from an EMBL/GenBank/DDBJ whole genome shotgun (WGS) entry which is preliminary data.</text>
</comment>
<dbReference type="EMBL" id="JANBPW010003952">
    <property type="protein sequence ID" value="KAJ1936249.1"/>
    <property type="molecule type" value="Genomic_DNA"/>
</dbReference>
<evidence type="ECO:0000313" key="1">
    <source>
        <dbReference type="EMBL" id="KAJ1936249.1"/>
    </source>
</evidence>
<reference evidence="1" key="1">
    <citation type="submission" date="2022-07" db="EMBL/GenBank/DDBJ databases">
        <title>Phylogenomic reconstructions and comparative analyses of Kickxellomycotina fungi.</title>
        <authorList>
            <person name="Reynolds N.K."/>
            <person name="Stajich J.E."/>
            <person name="Barry K."/>
            <person name="Grigoriev I.V."/>
            <person name="Crous P."/>
            <person name="Smith M.E."/>
        </authorList>
    </citation>
    <scope>NUCLEOTIDE SEQUENCE</scope>
    <source>
        <strain evidence="1">NRRL 5244</strain>
    </source>
</reference>
<dbReference type="Proteomes" id="UP001150603">
    <property type="component" value="Unassembled WGS sequence"/>
</dbReference>
<protein>
    <submittedName>
        <fullName evidence="1">rRNA accumulation- protein</fullName>
    </submittedName>
</protein>
<gene>
    <name evidence="1" type="primary">TSR2</name>
    <name evidence="1" type="ORF">FBU59_005113</name>
</gene>
<keyword evidence="2" id="KW-1185">Reference proteome</keyword>
<feature type="non-terminal residue" evidence="1">
    <location>
        <position position="149"/>
    </location>
</feature>
<sequence>MAQQALHPNKEAFIEGVDHILAKWTALELAVKNGWGGRNSQTKRDDMVDEIVQHFDDLVKKKQKPEPSDLEDLLLDIMSEDFNITLEDNSAIEVARNICNIFAECLTGNFATVDKLHDERDAREAQGGAGSAVQQSHAAGGAAAEEEDS</sequence>